<dbReference type="CDD" id="cd06354">
    <property type="entry name" value="PBP1_PrnA-like"/>
    <property type="match status" value="1"/>
</dbReference>
<accession>A0A2T5G8Q1</accession>
<dbReference type="PANTHER" id="PTHR34296:SF2">
    <property type="entry name" value="ABC TRANSPORTER GUANOSINE-BINDING PROTEIN NUPN"/>
    <property type="match status" value="1"/>
</dbReference>
<sequence length="300" mass="32020">MGMVTDIGGVNDNSFNQGAWEGLQRFGKDAGATVKYVESKSDADYVPNLQQFAQGGYSLIWGIGYMMADAVRDVASKNPAIKFGIIDGEVKGLDNVTSVTFAEQEGSFLVGVVAGLMTHTGKVGFVGGMDIPVIKRFEAGFKAGVRAANPNAQVLVAYTGNFNRPDEGKSAAASLYDAGADIVFHAAGQTGDGVFSEAKERRKAGKEVWVIGVDRDQRDLGPEVTLTSMLKRVDVAIYDVSKAVMEGKFTPGIVTLGLKEDAVGLPKDNPHIPQDVLEKVEEFKEKIVRGEIVVPTTPES</sequence>
<dbReference type="Pfam" id="PF02608">
    <property type="entry name" value="Bmp"/>
    <property type="match status" value="1"/>
</dbReference>
<protein>
    <submittedName>
        <fullName evidence="8">Nucleoside ABC transporter, periplasmic nucleoside-binding protein</fullName>
    </submittedName>
</protein>
<dbReference type="GO" id="GO:0005886">
    <property type="term" value="C:plasma membrane"/>
    <property type="evidence" value="ECO:0007669"/>
    <property type="project" value="UniProtKB-SubCell"/>
</dbReference>
<dbReference type="InterPro" id="IPR028082">
    <property type="entry name" value="Peripla_BP_I"/>
</dbReference>
<evidence type="ECO:0000256" key="4">
    <source>
        <dbReference type="ARBA" id="ARBA00022729"/>
    </source>
</evidence>
<keyword evidence="5" id="KW-0472">Membrane</keyword>
<evidence type="ECO:0000256" key="2">
    <source>
        <dbReference type="ARBA" id="ARBA00008610"/>
    </source>
</evidence>
<dbReference type="SUPFAM" id="SSF53822">
    <property type="entry name" value="Periplasmic binding protein-like I"/>
    <property type="match status" value="1"/>
</dbReference>
<reference evidence="8 9" key="1">
    <citation type="submission" date="2017-08" db="EMBL/GenBank/DDBJ databases">
        <title>Burning lignite coal seam in the remote Altai Mountains harbors a hydrogen-driven thermophilic microbial community.</title>
        <authorList>
            <person name="Kadnikov V.V."/>
            <person name="Mardanov A.V."/>
            <person name="Ivasenko D."/>
            <person name="Beletsky A.V."/>
            <person name="Karnachuk O.V."/>
            <person name="Ravin N.V."/>
        </authorList>
    </citation>
    <scope>NUCLEOTIDE SEQUENCE [LARGE SCALE GENOMIC DNA]</scope>
    <source>
        <strain evidence="8">AL31</strain>
    </source>
</reference>
<dbReference type="PANTHER" id="PTHR34296">
    <property type="entry name" value="TRANSCRIPTIONAL ACTIVATOR PROTEIN MED"/>
    <property type="match status" value="1"/>
</dbReference>
<evidence type="ECO:0000256" key="1">
    <source>
        <dbReference type="ARBA" id="ARBA00004193"/>
    </source>
</evidence>
<evidence type="ECO:0000256" key="3">
    <source>
        <dbReference type="ARBA" id="ARBA00022475"/>
    </source>
</evidence>
<comment type="subcellular location">
    <subcellularLocation>
        <location evidence="1">Cell membrane</location>
        <topology evidence="1">Lipid-anchor</topology>
    </subcellularLocation>
</comment>
<evidence type="ECO:0000259" key="7">
    <source>
        <dbReference type="Pfam" id="PF02608"/>
    </source>
</evidence>
<dbReference type="InterPro" id="IPR050957">
    <property type="entry name" value="BMP_lipoprotein"/>
</dbReference>
<gene>
    <name evidence="8" type="ORF">BLITH_0739</name>
</gene>
<keyword evidence="3" id="KW-1003">Cell membrane</keyword>
<evidence type="ECO:0000313" key="8">
    <source>
        <dbReference type="EMBL" id="PTQ52560.1"/>
    </source>
</evidence>
<keyword evidence="4" id="KW-0732">Signal</keyword>
<proteinExistence type="inferred from homology"/>
<dbReference type="Proteomes" id="UP000244016">
    <property type="component" value="Unassembled WGS sequence"/>
</dbReference>
<feature type="domain" description="ABC transporter substrate-binding protein PnrA-like" evidence="7">
    <location>
        <begin position="3"/>
        <end position="296"/>
    </location>
</feature>
<comment type="caution">
    <text evidence="8">The sequence shown here is derived from an EMBL/GenBank/DDBJ whole genome shotgun (WGS) entry which is preliminary data.</text>
</comment>
<dbReference type="Gene3D" id="3.40.50.2300">
    <property type="match status" value="2"/>
</dbReference>
<evidence type="ECO:0000313" key="9">
    <source>
        <dbReference type="Proteomes" id="UP000244016"/>
    </source>
</evidence>
<name>A0A2T5G8Q1_9BACL</name>
<keyword evidence="6" id="KW-0449">Lipoprotein</keyword>
<dbReference type="InterPro" id="IPR003760">
    <property type="entry name" value="PnrA-like"/>
</dbReference>
<evidence type="ECO:0000256" key="5">
    <source>
        <dbReference type="ARBA" id="ARBA00023136"/>
    </source>
</evidence>
<organism evidence="8 9">
    <name type="scientific">Brockia lithotrophica</name>
    <dbReference type="NCBI Taxonomy" id="933949"/>
    <lineage>
        <taxon>Bacteria</taxon>
        <taxon>Bacillati</taxon>
        <taxon>Bacillota</taxon>
        <taxon>Bacilli</taxon>
        <taxon>Bacillales</taxon>
        <taxon>Bacillales Family X. Incertae Sedis</taxon>
        <taxon>Brockia</taxon>
    </lineage>
</organism>
<dbReference type="AlphaFoldDB" id="A0A2T5G8Q1"/>
<evidence type="ECO:0000256" key="6">
    <source>
        <dbReference type="ARBA" id="ARBA00023288"/>
    </source>
</evidence>
<dbReference type="EMBL" id="PEBW01000002">
    <property type="protein sequence ID" value="PTQ52560.1"/>
    <property type="molecule type" value="Genomic_DNA"/>
</dbReference>
<comment type="similarity">
    <text evidence="2">Belongs to the BMP lipoprotein family.</text>
</comment>